<evidence type="ECO:0000256" key="4">
    <source>
        <dbReference type="ARBA" id="ARBA00022989"/>
    </source>
</evidence>
<evidence type="ECO:0000313" key="8">
    <source>
        <dbReference type="EMBL" id="CAB4776618.1"/>
    </source>
</evidence>
<dbReference type="InterPro" id="IPR018076">
    <property type="entry name" value="T2SS_GspF_dom"/>
</dbReference>
<keyword evidence="2" id="KW-1003">Cell membrane</keyword>
<keyword evidence="4 6" id="KW-1133">Transmembrane helix</keyword>
<evidence type="ECO:0000256" key="2">
    <source>
        <dbReference type="ARBA" id="ARBA00022475"/>
    </source>
</evidence>
<organism evidence="8">
    <name type="scientific">freshwater metagenome</name>
    <dbReference type="NCBI Taxonomy" id="449393"/>
    <lineage>
        <taxon>unclassified sequences</taxon>
        <taxon>metagenomes</taxon>
        <taxon>ecological metagenomes</taxon>
    </lineage>
</organism>
<evidence type="ECO:0000256" key="1">
    <source>
        <dbReference type="ARBA" id="ARBA00004651"/>
    </source>
</evidence>
<dbReference type="AlphaFoldDB" id="A0A6J6W0L7"/>
<proteinExistence type="predicted"/>
<keyword evidence="5 6" id="KW-0472">Membrane</keyword>
<sequence>MSAVLTGSLFAFGLICLLAWKRDLSLSSSLSPLASWAQRLRCKGASLIAESGIRGLSVSGLLMISLTAGLAVFVILAGISQSVVVAAVFSAMALAAPVLVVHGRAVHARTALREVWPDVVDNLASSVRAGLALPQALAQLAVQGPVQLRPQFEGFARAYEATGRFGQCLDQLKAELADPVGDRIIEALRVARDVGGNDLGRLLRTLSVFLREDARIRGELQARQSWTVNGARLAVSSPWLLLLFLSLRPQAVAAYDTPAGLLVLSVGAGLCLVAYQVMLRIAVLPSEPRVLQ</sequence>
<name>A0A6J6W0L7_9ZZZZ</name>
<feature type="transmembrane region" description="Helical" evidence="6">
    <location>
        <begin position="259"/>
        <end position="283"/>
    </location>
</feature>
<evidence type="ECO:0000256" key="5">
    <source>
        <dbReference type="ARBA" id="ARBA00023136"/>
    </source>
</evidence>
<comment type="subcellular location">
    <subcellularLocation>
        <location evidence="1">Cell membrane</location>
        <topology evidence="1">Multi-pass membrane protein</topology>
    </subcellularLocation>
</comment>
<keyword evidence="3 6" id="KW-0812">Transmembrane</keyword>
<dbReference type="PANTHER" id="PTHR35007">
    <property type="entry name" value="INTEGRAL MEMBRANE PROTEIN-RELATED"/>
    <property type="match status" value="1"/>
</dbReference>
<feature type="transmembrane region" description="Helical" evidence="6">
    <location>
        <begin position="53"/>
        <end position="76"/>
    </location>
</feature>
<evidence type="ECO:0000256" key="3">
    <source>
        <dbReference type="ARBA" id="ARBA00022692"/>
    </source>
</evidence>
<dbReference type="GO" id="GO:0005886">
    <property type="term" value="C:plasma membrane"/>
    <property type="evidence" value="ECO:0007669"/>
    <property type="project" value="UniProtKB-SubCell"/>
</dbReference>
<gene>
    <name evidence="8" type="ORF">UFOPK2938_00452</name>
</gene>
<feature type="domain" description="Type II secretion system protein GspF" evidence="7">
    <location>
        <begin position="121"/>
        <end position="245"/>
    </location>
</feature>
<feature type="transmembrane region" description="Helical" evidence="6">
    <location>
        <begin position="83"/>
        <end position="103"/>
    </location>
</feature>
<evidence type="ECO:0000256" key="6">
    <source>
        <dbReference type="SAM" id="Phobius"/>
    </source>
</evidence>
<reference evidence="8" key="1">
    <citation type="submission" date="2020-05" db="EMBL/GenBank/DDBJ databases">
        <authorList>
            <person name="Chiriac C."/>
            <person name="Salcher M."/>
            <person name="Ghai R."/>
            <person name="Kavagutti S V."/>
        </authorList>
    </citation>
    <scope>NUCLEOTIDE SEQUENCE</scope>
</reference>
<dbReference type="PANTHER" id="PTHR35007:SF3">
    <property type="entry name" value="POSSIBLE CONSERVED ALANINE RICH MEMBRANE PROTEIN"/>
    <property type="match status" value="1"/>
</dbReference>
<accession>A0A6J6W0L7</accession>
<dbReference type="Pfam" id="PF00482">
    <property type="entry name" value="T2SSF"/>
    <property type="match status" value="1"/>
</dbReference>
<feature type="transmembrane region" description="Helical" evidence="6">
    <location>
        <begin position="230"/>
        <end position="247"/>
    </location>
</feature>
<protein>
    <submittedName>
        <fullName evidence="8">Unannotated protein</fullName>
    </submittedName>
</protein>
<evidence type="ECO:0000259" key="7">
    <source>
        <dbReference type="Pfam" id="PF00482"/>
    </source>
</evidence>
<dbReference type="EMBL" id="CAEZZX010000068">
    <property type="protein sequence ID" value="CAB4776618.1"/>
    <property type="molecule type" value="Genomic_DNA"/>
</dbReference>